<comment type="subcellular location">
    <subcellularLocation>
        <location evidence="1">Membrane</location>
        <topology evidence="1">Multi-pass membrane protein</topology>
    </subcellularLocation>
</comment>
<evidence type="ECO:0000256" key="3">
    <source>
        <dbReference type="ARBA" id="ARBA00022989"/>
    </source>
</evidence>
<feature type="transmembrane region" description="Helical" evidence="5">
    <location>
        <begin position="52"/>
        <end position="72"/>
    </location>
</feature>
<feature type="domain" description="O-antigen ligase-related" evidence="6">
    <location>
        <begin position="225"/>
        <end position="354"/>
    </location>
</feature>
<reference evidence="7 8" key="1">
    <citation type="submission" date="2019-03" db="EMBL/GenBank/DDBJ databases">
        <title>Genomic Encyclopedia of Type Strains, Phase IV (KMG-IV): sequencing the most valuable type-strain genomes for metagenomic binning, comparative biology and taxonomic classification.</title>
        <authorList>
            <person name="Goeker M."/>
        </authorList>
    </citation>
    <scope>NUCLEOTIDE SEQUENCE [LARGE SCALE GENOMIC DNA]</scope>
    <source>
        <strain evidence="7 8">DSM 100055</strain>
    </source>
</reference>
<evidence type="ECO:0000256" key="2">
    <source>
        <dbReference type="ARBA" id="ARBA00022692"/>
    </source>
</evidence>
<feature type="transmembrane region" description="Helical" evidence="5">
    <location>
        <begin position="338"/>
        <end position="361"/>
    </location>
</feature>
<evidence type="ECO:0000256" key="4">
    <source>
        <dbReference type="ARBA" id="ARBA00023136"/>
    </source>
</evidence>
<dbReference type="PANTHER" id="PTHR37422:SF13">
    <property type="entry name" value="LIPOPOLYSACCHARIDE BIOSYNTHESIS PROTEIN PA4999-RELATED"/>
    <property type="match status" value="1"/>
</dbReference>
<dbReference type="InterPro" id="IPR007016">
    <property type="entry name" value="O-antigen_ligase-rel_domated"/>
</dbReference>
<dbReference type="Proteomes" id="UP000294678">
    <property type="component" value="Unassembled WGS sequence"/>
</dbReference>
<organism evidence="7 8">
    <name type="scientific">Hypnocyclicus thermotrophus</name>
    <dbReference type="NCBI Taxonomy" id="1627895"/>
    <lineage>
        <taxon>Bacteria</taxon>
        <taxon>Fusobacteriati</taxon>
        <taxon>Fusobacteriota</taxon>
        <taxon>Fusobacteriia</taxon>
        <taxon>Fusobacteriales</taxon>
        <taxon>Fusobacteriaceae</taxon>
        <taxon>Hypnocyclicus</taxon>
    </lineage>
</organism>
<evidence type="ECO:0000259" key="6">
    <source>
        <dbReference type="Pfam" id="PF04932"/>
    </source>
</evidence>
<keyword evidence="3 5" id="KW-1133">Transmembrane helix</keyword>
<keyword evidence="8" id="KW-1185">Reference proteome</keyword>
<keyword evidence="4 5" id="KW-0472">Membrane</keyword>
<feature type="transmembrane region" description="Helical" evidence="5">
    <location>
        <begin position="259"/>
        <end position="275"/>
    </location>
</feature>
<dbReference type="AlphaFoldDB" id="A0AA46E0A0"/>
<evidence type="ECO:0000256" key="1">
    <source>
        <dbReference type="ARBA" id="ARBA00004141"/>
    </source>
</evidence>
<keyword evidence="2 5" id="KW-0812">Transmembrane</keyword>
<feature type="transmembrane region" description="Helical" evidence="5">
    <location>
        <begin position="381"/>
        <end position="401"/>
    </location>
</feature>
<dbReference type="GO" id="GO:0016874">
    <property type="term" value="F:ligase activity"/>
    <property type="evidence" value="ECO:0007669"/>
    <property type="project" value="UniProtKB-KW"/>
</dbReference>
<dbReference type="Pfam" id="PF04932">
    <property type="entry name" value="Wzy_C"/>
    <property type="match status" value="1"/>
</dbReference>
<dbReference type="PANTHER" id="PTHR37422">
    <property type="entry name" value="TEICHURONIC ACID BIOSYNTHESIS PROTEIN TUAE"/>
    <property type="match status" value="1"/>
</dbReference>
<dbReference type="EMBL" id="SOBG01000001">
    <property type="protein sequence ID" value="TDT72442.1"/>
    <property type="molecule type" value="Genomic_DNA"/>
</dbReference>
<keyword evidence="7" id="KW-0436">Ligase</keyword>
<accession>A0AA46E0A0</accession>
<feature type="transmembrane region" description="Helical" evidence="5">
    <location>
        <begin position="79"/>
        <end position="99"/>
    </location>
</feature>
<evidence type="ECO:0000256" key="5">
    <source>
        <dbReference type="SAM" id="Phobius"/>
    </source>
</evidence>
<dbReference type="RefSeq" id="WP_134112088.1">
    <property type="nucleotide sequence ID" value="NZ_SOBG01000001.1"/>
</dbReference>
<sequence length="439" mass="52106">MAKAIILIFISMLISASFVLKNKSEKSFIYIVLPSIFLFPNSFFFQLNSLPLMEITIPIASLLVISAWYVFFKIYEAKFTYFDFLILLYIVAQFIIGIIKGEFGFSFRVFQSDLIQNYFLYFFARYYFRNSKLLKKSLKIIVIINILMLIFAPMEMFQGKYIIKYFWLSSYPFLQQAPRWGLNRIQLFFPHPIIAGICYSIFSIISVYFFVHTKIKKEKIFWGISVVLTFIGVVFSISRGTIAFLMIFYLVYFLERKKINYKFLFIIGIIFFIVFKQEFSSHEEVLDDSANYRLNLIMNIDELIGQSMWIGYGGNIKYTGKVGYAWNNEDTMTIDNFYLYRVFTGGIISLSLFMFLIFRAYYEYLKLKEIKECILEKDMKFVNLAIVVIFFIVINYFFVANMYTTDLILYIMFGIISANYEKYILSTDNKVEYKFKRIL</sequence>
<evidence type="ECO:0000313" key="7">
    <source>
        <dbReference type="EMBL" id="TDT72442.1"/>
    </source>
</evidence>
<gene>
    <name evidence="7" type="ORF">EV215_0248</name>
</gene>
<evidence type="ECO:0000313" key="8">
    <source>
        <dbReference type="Proteomes" id="UP000294678"/>
    </source>
</evidence>
<feature type="transmembrane region" description="Helical" evidence="5">
    <location>
        <begin position="140"/>
        <end position="167"/>
    </location>
</feature>
<protein>
    <submittedName>
        <fullName evidence="7">O-antigen ligase-like membrane protein</fullName>
    </submittedName>
</protein>
<name>A0AA46E0A0_9FUSO</name>
<feature type="transmembrane region" description="Helical" evidence="5">
    <location>
        <begin position="6"/>
        <end position="21"/>
    </location>
</feature>
<proteinExistence type="predicted"/>
<comment type="caution">
    <text evidence="7">The sequence shown here is derived from an EMBL/GenBank/DDBJ whole genome shotgun (WGS) entry which is preliminary data.</text>
</comment>
<feature type="transmembrane region" description="Helical" evidence="5">
    <location>
        <begin position="220"/>
        <end position="253"/>
    </location>
</feature>
<feature type="transmembrane region" description="Helical" evidence="5">
    <location>
        <begin position="28"/>
        <end position="46"/>
    </location>
</feature>
<dbReference type="GO" id="GO:0016020">
    <property type="term" value="C:membrane"/>
    <property type="evidence" value="ECO:0007669"/>
    <property type="project" value="UniProtKB-SubCell"/>
</dbReference>
<feature type="transmembrane region" description="Helical" evidence="5">
    <location>
        <begin position="105"/>
        <end position="128"/>
    </location>
</feature>
<dbReference type="InterPro" id="IPR051533">
    <property type="entry name" value="WaaL-like"/>
</dbReference>
<feature type="transmembrane region" description="Helical" evidence="5">
    <location>
        <begin position="187"/>
        <end position="211"/>
    </location>
</feature>